<dbReference type="GO" id="GO:0015074">
    <property type="term" value="P:DNA integration"/>
    <property type="evidence" value="ECO:0007669"/>
    <property type="project" value="InterPro"/>
</dbReference>
<reference evidence="3 4" key="1">
    <citation type="journal article" date="2013" name="ISME J.">
        <title>A metabolic model for members of the genus Tetrasphaera involved in enhanced biological phosphorus removal.</title>
        <authorList>
            <person name="Kristiansen R."/>
            <person name="Nguyen H.T.T."/>
            <person name="Saunders A.M."/>
            <person name="Nielsen J.L."/>
            <person name="Wimmer R."/>
            <person name="Le V.Q."/>
            <person name="McIlroy S.J."/>
            <person name="Petrovski S."/>
            <person name="Seviour R.J."/>
            <person name="Calteau A."/>
            <person name="Nielsen K.L."/>
            <person name="Nielsen P.H."/>
        </authorList>
    </citation>
    <scope>NUCLEOTIDE SEQUENCE [LARGE SCALE GENOMIC DNA]</scope>
    <source>
        <strain evidence="3 4">Ben110</strain>
    </source>
</reference>
<dbReference type="InterPro" id="IPR012337">
    <property type="entry name" value="RNaseH-like_sf"/>
</dbReference>
<dbReference type="PROSITE" id="PS50994">
    <property type="entry name" value="INTEGRASE"/>
    <property type="match status" value="1"/>
</dbReference>
<dbReference type="InterPro" id="IPR009057">
    <property type="entry name" value="Homeodomain-like_sf"/>
</dbReference>
<keyword evidence="4" id="KW-1185">Reference proteome</keyword>
<protein>
    <submittedName>
        <fullName evidence="3">Integrase catalytic region</fullName>
    </submittedName>
</protein>
<dbReference type="Pfam" id="PF13565">
    <property type="entry name" value="HTH_32"/>
    <property type="match status" value="1"/>
</dbReference>
<evidence type="ECO:0000256" key="1">
    <source>
        <dbReference type="SAM" id="MobiDB-lite"/>
    </source>
</evidence>
<dbReference type="STRING" id="1193182.BN11_4510004"/>
<dbReference type="InterPro" id="IPR036397">
    <property type="entry name" value="RNaseH_sf"/>
</dbReference>
<dbReference type="Proteomes" id="UP000035763">
    <property type="component" value="Unassembled WGS sequence"/>
</dbReference>
<dbReference type="SUPFAM" id="SSF53098">
    <property type="entry name" value="Ribonuclease H-like"/>
    <property type="match status" value="1"/>
</dbReference>
<dbReference type="EMBL" id="CAJA01000392">
    <property type="protein sequence ID" value="CCH74503.1"/>
    <property type="molecule type" value="Genomic_DNA"/>
</dbReference>
<dbReference type="Gene3D" id="3.30.420.10">
    <property type="entry name" value="Ribonuclease H-like superfamily/Ribonuclease H"/>
    <property type="match status" value="1"/>
</dbReference>
<dbReference type="InterPro" id="IPR001584">
    <property type="entry name" value="Integrase_cat-core"/>
</dbReference>
<dbReference type="InterPro" id="IPR050900">
    <property type="entry name" value="Transposase_IS3/IS150/IS904"/>
</dbReference>
<dbReference type="OrthoDB" id="52928at2"/>
<gene>
    <name evidence="3" type="ORF">BN11_4510004</name>
</gene>
<dbReference type="RefSeq" id="WP_083433883.1">
    <property type="nucleotide sequence ID" value="NZ_HG764815.1"/>
</dbReference>
<feature type="compositionally biased region" description="Basic and acidic residues" evidence="1">
    <location>
        <begin position="335"/>
        <end position="359"/>
    </location>
</feature>
<comment type="caution">
    <text evidence="3">The sequence shown here is derived from an EMBL/GenBank/DDBJ whole genome shotgun (WGS) entry which is preliminary data.</text>
</comment>
<name>W6JY98_9MICO</name>
<evidence type="ECO:0000313" key="4">
    <source>
        <dbReference type="Proteomes" id="UP000035763"/>
    </source>
</evidence>
<dbReference type="SUPFAM" id="SSF46689">
    <property type="entry name" value="Homeodomain-like"/>
    <property type="match status" value="1"/>
</dbReference>
<evidence type="ECO:0000259" key="2">
    <source>
        <dbReference type="PROSITE" id="PS50994"/>
    </source>
</evidence>
<proteinExistence type="predicted"/>
<dbReference type="Pfam" id="PF13683">
    <property type="entry name" value="rve_3"/>
    <property type="match status" value="1"/>
</dbReference>
<dbReference type="PANTHER" id="PTHR46889:SF4">
    <property type="entry name" value="TRANSPOSASE INSO FOR INSERTION SEQUENCE ELEMENT IS911B-RELATED"/>
    <property type="match status" value="1"/>
</dbReference>
<feature type="region of interest" description="Disordered" evidence="1">
    <location>
        <begin position="330"/>
        <end position="367"/>
    </location>
</feature>
<sequence>MGLSAGPVPTRPTAEVKAGLLDLVDHAAGAGWSQRRACRLLDLDEDRATAWQRRRREDGLEGLVDQAPGGGAVHGLLDSEREAIVELFEAWGGIDRSHRKLAHRGSRLCLVHVSESTVRRVLADHGLILPGPAPREPAEKKPWPDWLEWKPRRIWAYDFTHFPRARRCAVAVLDMVSRKWIATLVSAEETSTQVEVCFLAALEAEGLLEVIDARDTAQLREALLSGHPEQIERAVDGGQVPLLLAVSDNGPQMRSHSTREFLAGVHIAQHFGRPHTPTDQAWIETLFGHVKGEWPHLEKIVDPGDLEAELDHVREQYNSVRLHASIGYVTPDDEHEGRGDAIRKARRDGLDQARQERLDHHRRSRGQ</sequence>
<evidence type="ECO:0000313" key="3">
    <source>
        <dbReference type="EMBL" id="CCH74503.1"/>
    </source>
</evidence>
<dbReference type="PANTHER" id="PTHR46889">
    <property type="entry name" value="TRANSPOSASE INSF FOR INSERTION SEQUENCE IS3B-RELATED"/>
    <property type="match status" value="1"/>
</dbReference>
<organism evidence="3 4">
    <name type="scientific">Nostocoides australiense Ben110</name>
    <dbReference type="NCBI Taxonomy" id="1193182"/>
    <lineage>
        <taxon>Bacteria</taxon>
        <taxon>Bacillati</taxon>
        <taxon>Actinomycetota</taxon>
        <taxon>Actinomycetes</taxon>
        <taxon>Micrococcales</taxon>
        <taxon>Intrasporangiaceae</taxon>
        <taxon>Nostocoides</taxon>
    </lineage>
</organism>
<dbReference type="GO" id="GO:0003676">
    <property type="term" value="F:nucleic acid binding"/>
    <property type="evidence" value="ECO:0007669"/>
    <property type="project" value="InterPro"/>
</dbReference>
<accession>W6JY98</accession>
<feature type="domain" description="Integrase catalytic" evidence="2">
    <location>
        <begin position="147"/>
        <end position="339"/>
    </location>
</feature>
<dbReference type="AlphaFoldDB" id="W6JY98"/>